<dbReference type="InterPro" id="IPR017946">
    <property type="entry name" value="PLC-like_Pdiesterase_TIM-brl"/>
</dbReference>
<dbReference type="EMBL" id="NFIJ01000034">
    <property type="protein sequence ID" value="OUO01331.1"/>
    <property type="molecule type" value="Genomic_DNA"/>
</dbReference>
<dbReference type="Proteomes" id="UP000195975">
    <property type="component" value="Unassembled WGS sequence"/>
</dbReference>
<protein>
    <submittedName>
        <fullName evidence="2">Glycerophosphodiester phosphodiesterase</fullName>
    </submittedName>
</protein>
<gene>
    <name evidence="3" type="ORF">B5F96_17845</name>
    <name evidence="2" type="ORF">PQG89_05395</name>
</gene>
<evidence type="ECO:0000313" key="3">
    <source>
        <dbReference type="EMBL" id="OUO01331.1"/>
    </source>
</evidence>
<accession>A0A9Q5X609</accession>
<dbReference type="EMBL" id="JAQPYX010000043">
    <property type="protein sequence ID" value="MDC7148864.1"/>
    <property type="molecule type" value="Genomic_DNA"/>
</dbReference>
<reference evidence="4" key="1">
    <citation type="submission" date="2017-04" db="EMBL/GenBank/DDBJ databases">
        <title>Function of individual gut microbiota members based on whole genome sequencing of pure cultures obtained from chicken caecum.</title>
        <authorList>
            <person name="Medvecky M."/>
            <person name="Cejkova D."/>
            <person name="Polansky O."/>
            <person name="Karasova D."/>
            <person name="Kubasova T."/>
            <person name="Cizek A."/>
            <person name="Rychlik I."/>
        </authorList>
    </citation>
    <scope>NUCLEOTIDE SEQUENCE [LARGE SCALE GENOMIC DNA]</scope>
    <source>
        <strain evidence="4">An42</strain>
    </source>
</reference>
<dbReference type="PROSITE" id="PS51704">
    <property type="entry name" value="GP_PDE"/>
    <property type="match status" value="1"/>
</dbReference>
<reference evidence="3" key="2">
    <citation type="journal article" date="2018" name="BMC Genomics">
        <title>Whole genome sequencing and function prediction of 133 gut anaerobes isolated from chicken caecum in pure cultures.</title>
        <authorList>
            <person name="Medvecky M."/>
            <person name="Cejkova D."/>
            <person name="Polansky O."/>
            <person name="Karasova D."/>
            <person name="Kubasova T."/>
            <person name="Cizek A."/>
            <person name="Rychlik I."/>
        </authorList>
    </citation>
    <scope>NUCLEOTIDE SEQUENCE</scope>
    <source>
        <strain evidence="3">An42</strain>
    </source>
</reference>
<reference evidence="2" key="3">
    <citation type="submission" date="2023-01" db="EMBL/GenBank/DDBJ databases">
        <title>Exploring GABA producing Bacteroides strains toward improving mental health.</title>
        <authorList>
            <person name="Yousuf B."/>
            <person name="Bouhlel N.E."/>
            <person name="Mottawea W."/>
            <person name="Hammami R."/>
        </authorList>
    </citation>
    <scope>NUCLEOTIDE SEQUENCE</scope>
    <source>
        <strain evidence="2">UO.H1047</strain>
    </source>
</reference>
<dbReference type="Pfam" id="PF03009">
    <property type="entry name" value="GDPD"/>
    <property type="match status" value="1"/>
</dbReference>
<proteinExistence type="predicted"/>
<dbReference type="CDD" id="cd08601">
    <property type="entry name" value="GDPD_SaGlpQ_like"/>
    <property type="match status" value="1"/>
</dbReference>
<dbReference type="GO" id="GO:0006629">
    <property type="term" value="P:lipid metabolic process"/>
    <property type="evidence" value="ECO:0007669"/>
    <property type="project" value="InterPro"/>
</dbReference>
<dbReference type="PANTHER" id="PTHR46211">
    <property type="entry name" value="GLYCEROPHOSPHORYL DIESTER PHOSPHODIESTERASE"/>
    <property type="match status" value="1"/>
</dbReference>
<dbReference type="InterPro" id="IPR030395">
    <property type="entry name" value="GP_PDE_dom"/>
</dbReference>
<dbReference type="PROSITE" id="PS51257">
    <property type="entry name" value="PROKAR_LIPOPROTEIN"/>
    <property type="match status" value="1"/>
</dbReference>
<dbReference type="GeneID" id="93407121"/>
<organism evidence="3 4">
    <name type="scientific">Parabacteroides johnsonii</name>
    <dbReference type="NCBI Taxonomy" id="387661"/>
    <lineage>
        <taxon>Bacteria</taxon>
        <taxon>Pseudomonadati</taxon>
        <taxon>Bacteroidota</taxon>
        <taxon>Bacteroidia</taxon>
        <taxon>Bacteroidales</taxon>
        <taxon>Tannerellaceae</taxon>
        <taxon>Parabacteroides</taxon>
    </lineage>
</organism>
<dbReference type="AlphaFoldDB" id="A0A9Q5X609"/>
<feature type="domain" description="GP-PDE" evidence="1">
    <location>
        <begin position="46"/>
        <end position="369"/>
    </location>
</feature>
<evidence type="ECO:0000313" key="4">
    <source>
        <dbReference type="Proteomes" id="UP000195975"/>
    </source>
</evidence>
<name>A0A9Q5X609_9BACT</name>
<sequence>MQKSFLPYVIFAICILFLISCSQKDEIIIYELTQEQKNVLKNIPQPSIIAHRGTCYWAPEGTEAAMRWARNAGATYLECDLQRTKDGYLVLFHDLRLTRTSDIDSKYPERKNVAISDLTLEELFKLDMGSWFNYTYPSNARSSFSKLDILTLEDLTMIAEGYRIQRDTFQKRIYKKINGRIITLYEPDPADNGNRPGIYTETKEPDLYPGIELDLKKELERLGWYADNVSNLKSIKTKPGHIYIANTPARIVVQTFSQASLKKLRQSFPRLIPMCYLIGIAAKDNVNKETYEKWINFAIEQGAVIIGPSIYEKDGLLGDLLKPWMYDLIKEKGLLIHAYTFKNREQIINYLDMADGFFTNEADDLLSFLLKLGKQPLNNSNDYIDGLHILDALGY</sequence>
<comment type="caution">
    <text evidence="3">The sequence shown here is derived from an EMBL/GenBank/DDBJ whole genome shotgun (WGS) entry which is preliminary data.</text>
</comment>
<evidence type="ECO:0000313" key="2">
    <source>
        <dbReference type="EMBL" id="MDC7148864.1"/>
    </source>
</evidence>
<dbReference type="GO" id="GO:0008081">
    <property type="term" value="F:phosphoric diester hydrolase activity"/>
    <property type="evidence" value="ECO:0007669"/>
    <property type="project" value="InterPro"/>
</dbReference>
<dbReference type="Proteomes" id="UP001213646">
    <property type="component" value="Unassembled WGS sequence"/>
</dbReference>
<dbReference type="RefSeq" id="WP_087375786.1">
    <property type="nucleotide sequence ID" value="NZ_CALVDK010000057.1"/>
</dbReference>
<dbReference type="PANTHER" id="PTHR46211:SF1">
    <property type="entry name" value="GLYCEROPHOSPHODIESTER PHOSPHODIESTERASE, CYTOPLASMIC"/>
    <property type="match status" value="1"/>
</dbReference>
<evidence type="ECO:0000259" key="1">
    <source>
        <dbReference type="PROSITE" id="PS51704"/>
    </source>
</evidence>
<dbReference type="Gene3D" id="3.20.20.190">
    <property type="entry name" value="Phosphatidylinositol (PI) phosphodiesterase"/>
    <property type="match status" value="1"/>
</dbReference>
<dbReference type="SUPFAM" id="SSF51695">
    <property type="entry name" value="PLC-like phosphodiesterases"/>
    <property type="match status" value="1"/>
</dbReference>